<accession>A0A6L5G3Y3</accession>
<feature type="compositionally biased region" description="Basic and acidic residues" evidence="1">
    <location>
        <begin position="328"/>
        <end position="342"/>
    </location>
</feature>
<feature type="compositionally biased region" description="Basic and acidic residues" evidence="1">
    <location>
        <begin position="254"/>
        <end position="272"/>
    </location>
</feature>
<evidence type="ECO:0008006" key="4">
    <source>
        <dbReference type="Google" id="ProtNLM"/>
    </source>
</evidence>
<evidence type="ECO:0000313" key="3">
    <source>
        <dbReference type="Proteomes" id="UP000477750"/>
    </source>
</evidence>
<dbReference type="EMBL" id="WIAO01000001">
    <property type="protein sequence ID" value="MQM24078.1"/>
    <property type="molecule type" value="Genomic_DNA"/>
</dbReference>
<comment type="caution">
    <text evidence="2">The sequence shown here is derived from an EMBL/GenBank/DDBJ whole genome shotgun (WGS) entry which is preliminary data.</text>
</comment>
<dbReference type="InterPro" id="IPR027417">
    <property type="entry name" value="P-loop_NTPase"/>
</dbReference>
<feature type="region of interest" description="Disordered" evidence="1">
    <location>
        <begin position="240"/>
        <end position="360"/>
    </location>
</feature>
<name>A0A6L5G3Y3_9ACTN</name>
<protein>
    <recommendedName>
        <fullName evidence="4">Protein ImuA</fullName>
    </recommendedName>
</protein>
<dbReference type="RefSeq" id="WP_153023278.1">
    <property type="nucleotide sequence ID" value="NZ_WIAO01000001.1"/>
</dbReference>
<proteinExistence type="predicted"/>
<feature type="compositionally biased region" description="Basic and acidic residues" evidence="1">
    <location>
        <begin position="303"/>
        <end position="312"/>
    </location>
</feature>
<evidence type="ECO:0000256" key="1">
    <source>
        <dbReference type="SAM" id="MobiDB-lite"/>
    </source>
</evidence>
<keyword evidence="3" id="KW-1185">Reference proteome</keyword>
<reference evidence="2 3" key="1">
    <citation type="submission" date="2019-10" db="EMBL/GenBank/DDBJ databases">
        <title>Glycomyces albidus sp. nov., a novel actinomycete isolated from rhizosphere soil of wheat (Triticum aestivum L.).</title>
        <authorList>
            <person name="Qian L."/>
        </authorList>
    </citation>
    <scope>NUCLEOTIDE SEQUENCE [LARGE SCALE GENOMIC DNA]</scope>
    <source>
        <strain evidence="2 3">NEAU-7082</strain>
    </source>
</reference>
<dbReference type="AlphaFoldDB" id="A0A6L5G3Y3"/>
<dbReference type="Gene3D" id="3.40.50.300">
    <property type="entry name" value="P-loop containing nucleotide triphosphate hydrolases"/>
    <property type="match status" value="1"/>
</dbReference>
<sequence length="360" mass="36953">MATSVAAALAAELGLRTAAELHPAAGARTADAPRPAEAGPAAEARAAALVGAARSEVLPPPKAILPVTPDISALLPYGGLATVTAITASARGATSLLWRLLAGPSRAGAWCALVGMPRVYPLAATAAGVDLGRVALVDPGPRIAEAAGALAEGVAAIVVPSEALSPAQARRLAARARGSGTSIVWWETRPVAGADARLQVARAHWKGLRENAGRRWGAGRLDACELEVAARWRSGGVRRASIWPYGGRPGEPLPDPRGRAAEPHAEPRDRAGHRTVVNLRSRAAEPSSGERPAQHLTEAGDPAECRTDDRPADGTAGPQDGATAVVDLRTRAAEPHRPEGAAEARGVFRPAARVGGGERR</sequence>
<evidence type="ECO:0000313" key="2">
    <source>
        <dbReference type="EMBL" id="MQM24078.1"/>
    </source>
</evidence>
<gene>
    <name evidence="2" type="ORF">GFD30_00585</name>
</gene>
<organism evidence="2 3">
    <name type="scientific">Glycomyces albidus</name>
    <dbReference type="NCBI Taxonomy" id="2656774"/>
    <lineage>
        <taxon>Bacteria</taxon>
        <taxon>Bacillati</taxon>
        <taxon>Actinomycetota</taxon>
        <taxon>Actinomycetes</taxon>
        <taxon>Glycomycetales</taxon>
        <taxon>Glycomycetaceae</taxon>
        <taxon>Glycomyces</taxon>
    </lineage>
</organism>
<dbReference type="Proteomes" id="UP000477750">
    <property type="component" value="Unassembled WGS sequence"/>
</dbReference>